<sequence length="301" mass="33570">MDKSAEKIKADGTQFASFLSFVLASHGSLENQENETGLISFTSYLERTFTAVTHATCSPCQKLFNEVTLNTVAKVIMFLEISMILHQKPDILISLLPMLREDSRYHGQDKLPVIVWMTVQASQAELTVGLYIWAQELLPIMGFESNPSPQMVDMILHVVESILSAPNAEQVLIDGAVSKGVLLIPASTLNLLLHLTFPSTPVKGTDRLKAIFVTLQWIAVAVVQRNNQKMPFAIEVQDYAFKSIGEGNVNLSGRATKLFIWCLVVNPECFKIWDMIYEDNVEKSVVILKKNGKVIAIIQLF</sequence>
<keyword evidence="4" id="KW-0812">Transmembrane</keyword>
<evidence type="ECO:0000256" key="4">
    <source>
        <dbReference type="ARBA" id="ARBA00022692"/>
    </source>
</evidence>
<dbReference type="Proteomes" id="UP001630127">
    <property type="component" value="Unassembled WGS sequence"/>
</dbReference>
<organism evidence="11 12">
    <name type="scientific">Cinchona calisaya</name>
    <dbReference type="NCBI Taxonomy" id="153742"/>
    <lineage>
        <taxon>Eukaryota</taxon>
        <taxon>Viridiplantae</taxon>
        <taxon>Streptophyta</taxon>
        <taxon>Embryophyta</taxon>
        <taxon>Tracheophyta</taxon>
        <taxon>Spermatophyta</taxon>
        <taxon>Magnoliopsida</taxon>
        <taxon>eudicotyledons</taxon>
        <taxon>Gunneridae</taxon>
        <taxon>Pentapetalae</taxon>
        <taxon>asterids</taxon>
        <taxon>lamiids</taxon>
        <taxon>Gentianales</taxon>
        <taxon>Rubiaceae</taxon>
        <taxon>Cinchonoideae</taxon>
        <taxon>Cinchoneae</taxon>
        <taxon>Cinchona</taxon>
    </lineage>
</organism>
<protein>
    <submittedName>
        <fullName evidence="11">Uncharacterized protein</fullName>
    </submittedName>
</protein>
<evidence type="ECO:0000256" key="3">
    <source>
        <dbReference type="ARBA" id="ARBA00011720"/>
    </source>
</evidence>
<comment type="subcellular location">
    <subcellularLocation>
        <location evidence="1">Endoplasmic reticulum membrane</location>
        <topology evidence="1">Multi-pass membrane protein</topology>
    </subcellularLocation>
</comment>
<keyword evidence="6" id="KW-0256">Endoplasmic reticulum</keyword>
<comment type="similarity">
    <text evidence="2">Belongs to the TMEM214 family.</text>
</comment>
<keyword evidence="12" id="KW-1185">Reference proteome</keyword>
<gene>
    <name evidence="11" type="ORF">ACH5RR_007537</name>
</gene>
<evidence type="ECO:0000256" key="2">
    <source>
        <dbReference type="ARBA" id="ARBA00007984"/>
    </source>
</evidence>
<evidence type="ECO:0000256" key="1">
    <source>
        <dbReference type="ARBA" id="ARBA00004477"/>
    </source>
</evidence>
<dbReference type="AlphaFoldDB" id="A0ABD3AS52"/>
<evidence type="ECO:0000313" key="11">
    <source>
        <dbReference type="EMBL" id="KAL3534016.1"/>
    </source>
</evidence>
<keyword evidence="5" id="KW-0053">Apoptosis</keyword>
<comment type="function">
    <text evidence="10">Critical mediator, in cooperation with CASP4, of endoplasmic reticulum-stress induced apoptosis. Required or the activation of CASP4 following endoplasmic reticulum stress.</text>
</comment>
<comment type="caution">
    <text evidence="11">The sequence shown here is derived from an EMBL/GenBank/DDBJ whole genome shotgun (WGS) entry which is preliminary data.</text>
</comment>
<keyword evidence="8" id="KW-0472">Membrane</keyword>
<reference evidence="11 12" key="1">
    <citation type="submission" date="2024-11" db="EMBL/GenBank/DDBJ databases">
        <title>A near-complete genome assembly of Cinchona calisaya.</title>
        <authorList>
            <person name="Lian D.C."/>
            <person name="Zhao X.W."/>
            <person name="Wei L."/>
        </authorList>
    </citation>
    <scope>NUCLEOTIDE SEQUENCE [LARGE SCALE GENOMIC DNA]</scope>
    <source>
        <tissue evidence="11">Nenye</tissue>
    </source>
</reference>
<evidence type="ECO:0000256" key="6">
    <source>
        <dbReference type="ARBA" id="ARBA00022824"/>
    </source>
</evidence>
<dbReference type="EMBL" id="JBJUIK010000003">
    <property type="protein sequence ID" value="KAL3534016.1"/>
    <property type="molecule type" value="Genomic_DNA"/>
</dbReference>
<proteinExistence type="inferred from homology"/>
<keyword evidence="9" id="KW-0325">Glycoprotein</keyword>
<dbReference type="PANTHER" id="PTHR13448:SF0">
    <property type="entry name" value="TRANSMEMBRANE PROTEIN 214"/>
    <property type="match status" value="1"/>
</dbReference>
<name>A0ABD3AS52_9GENT</name>
<evidence type="ECO:0000256" key="8">
    <source>
        <dbReference type="ARBA" id="ARBA00023136"/>
    </source>
</evidence>
<evidence type="ECO:0000256" key="9">
    <source>
        <dbReference type="ARBA" id="ARBA00023180"/>
    </source>
</evidence>
<dbReference type="PANTHER" id="PTHR13448">
    <property type="entry name" value="TRANSMEMBRANE PROTEIN 214"/>
    <property type="match status" value="1"/>
</dbReference>
<evidence type="ECO:0000313" key="12">
    <source>
        <dbReference type="Proteomes" id="UP001630127"/>
    </source>
</evidence>
<accession>A0ABD3AS52</accession>
<evidence type="ECO:0000256" key="10">
    <source>
        <dbReference type="ARBA" id="ARBA00024938"/>
    </source>
</evidence>
<comment type="subunit">
    <text evidence="3">Constitutively interacts with CASP4; required for the localization of procaspase 4 to the ER.</text>
</comment>
<dbReference type="GO" id="GO:0005789">
    <property type="term" value="C:endoplasmic reticulum membrane"/>
    <property type="evidence" value="ECO:0007669"/>
    <property type="project" value="UniProtKB-SubCell"/>
</dbReference>
<keyword evidence="7" id="KW-1133">Transmembrane helix</keyword>
<dbReference type="InterPro" id="IPR019308">
    <property type="entry name" value="TMEM214"/>
</dbReference>
<evidence type="ECO:0000256" key="5">
    <source>
        <dbReference type="ARBA" id="ARBA00022703"/>
    </source>
</evidence>
<evidence type="ECO:0000256" key="7">
    <source>
        <dbReference type="ARBA" id="ARBA00022989"/>
    </source>
</evidence>